<gene>
    <name evidence="1" type="ORF">PIL02S_05076</name>
</gene>
<reference evidence="1 2" key="1">
    <citation type="submission" date="2018-01" db="EMBL/GenBank/DDBJ databases">
        <title>Genome sequence of the PGP bacterium Paenibacillus illinoisensis E3.</title>
        <authorList>
            <person name="Rolli E."/>
            <person name="Marasco R."/>
            <person name="Bessem C."/>
            <person name="Michoud G."/>
            <person name="Gaiarsa S."/>
            <person name="Borin S."/>
            <person name="Daffonchio D."/>
        </authorList>
    </citation>
    <scope>NUCLEOTIDE SEQUENCE [LARGE SCALE GENOMIC DNA]</scope>
    <source>
        <strain evidence="1 2">E3</strain>
    </source>
</reference>
<dbReference type="AlphaFoldDB" id="A0A2W0C3X5"/>
<accession>A0A2W0C3X5</accession>
<name>A0A2W0C3X5_9BACL</name>
<proteinExistence type="predicted"/>
<evidence type="ECO:0000313" key="1">
    <source>
        <dbReference type="EMBL" id="PYY26900.1"/>
    </source>
</evidence>
<sequence>MSMKDIFLAEFNQENWDSFVMCFADRFLQIDPKLVESAKQKGIPADICQVLLCEMGEYALEWVCKKVPALGDQSPASYLGHTDGANALRAAIMQMPR</sequence>
<dbReference type="EMBL" id="PRLG01000028">
    <property type="protein sequence ID" value="PYY26900.1"/>
    <property type="molecule type" value="Genomic_DNA"/>
</dbReference>
<comment type="caution">
    <text evidence="1">The sequence shown here is derived from an EMBL/GenBank/DDBJ whole genome shotgun (WGS) entry which is preliminary data.</text>
</comment>
<evidence type="ECO:0008006" key="3">
    <source>
        <dbReference type="Google" id="ProtNLM"/>
    </source>
</evidence>
<protein>
    <recommendedName>
        <fullName evidence="3">Antitoxin Xre/MbcA/ParS-like toxin-binding domain-containing protein</fullName>
    </recommendedName>
</protein>
<dbReference type="RefSeq" id="WP_110821884.1">
    <property type="nucleotide sequence ID" value="NZ_JAXBDC010000003.1"/>
</dbReference>
<evidence type="ECO:0000313" key="2">
    <source>
        <dbReference type="Proteomes" id="UP000247459"/>
    </source>
</evidence>
<organism evidence="1 2">
    <name type="scientific">Paenibacillus illinoisensis</name>
    <dbReference type="NCBI Taxonomy" id="59845"/>
    <lineage>
        <taxon>Bacteria</taxon>
        <taxon>Bacillati</taxon>
        <taxon>Bacillota</taxon>
        <taxon>Bacilli</taxon>
        <taxon>Bacillales</taxon>
        <taxon>Paenibacillaceae</taxon>
        <taxon>Paenibacillus</taxon>
    </lineage>
</organism>
<dbReference type="OrthoDB" id="2637976at2"/>
<dbReference type="Proteomes" id="UP000247459">
    <property type="component" value="Unassembled WGS sequence"/>
</dbReference>